<dbReference type="STRING" id="47312.SAMN04489765_0161"/>
<dbReference type="EMBL" id="FNLF01000002">
    <property type="protein sequence ID" value="SDQ37433.1"/>
    <property type="molecule type" value="Genomic_DNA"/>
</dbReference>
<accession>A0A1H1ACL4</accession>
<protein>
    <submittedName>
        <fullName evidence="1">Uncharacterized protein</fullName>
    </submittedName>
</protein>
<evidence type="ECO:0000313" key="2">
    <source>
        <dbReference type="Proteomes" id="UP000183053"/>
    </source>
</evidence>
<proteinExistence type="predicted"/>
<reference evidence="2" key="1">
    <citation type="submission" date="2016-10" db="EMBL/GenBank/DDBJ databases">
        <authorList>
            <person name="Varghese N."/>
            <person name="Submissions S."/>
        </authorList>
    </citation>
    <scope>NUCLEOTIDE SEQUENCE [LARGE SCALE GENOMIC DNA]</scope>
    <source>
        <strain evidence="2">DSM 44142</strain>
    </source>
</reference>
<dbReference type="AlphaFoldDB" id="A0A1H1ACL4"/>
<name>A0A1H1ACL4_9ACTN</name>
<gene>
    <name evidence="1" type="ORF">SAMN04489765_0161</name>
</gene>
<evidence type="ECO:0000313" key="1">
    <source>
        <dbReference type="EMBL" id="SDQ37433.1"/>
    </source>
</evidence>
<dbReference type="Proteomes" id="UP000183053">
    <property type="component" value="Unassembled WGS sequence"/>
</dbReference>
<keyword evidence="2" id="KW-1185">Reference proteome</keyword>
<organism evidence="1 2">
    <name type="scientific">Tsukamurella pulmonis</name>
    <dbReference type="NCBI Taxonomy" id="47312"/>
    <lineage>
        <taxon>Bacteria</taxon>
        <taxon>Bacillati</taxon>
        <taxon>Actinomycetota</taxon>
        <taxon>Actinomycetes</taxon>
        <taxon>Mycobacteriales</taxon>
        <taxon>Tsukamurellaceae</taxon>
        <taxon>Tsukamurella</taxon>
    </lineage>
</organism>
<sequence length="63" mass="6787">MSAYPSPDEQIAPSPTAPEDRYYDESLLCTACGEHFADPHAPECDEQFEAAHGDDDSVAAAPF</sequence>